<evidence type="ECO:0000313" key="3">
    <source>
        <dbReference type="EMBL" id="XCI81114.1"/>
    </source>
</evidence>
<name>A0AAU8I6U9_9XANT</name>
<dbReference type="KEGG" id="xin:Q7W82_02830"/>
<sequence>MNYSALRMAGGLPGRMKALGVMFGAVGILFMVLVVLCVFTSLLQYFIGGGAYLVVRLLDPLLLGVGFCTTGSLIILVLGARGRHDKKTH</sequence>
<reference evidence="2" key="2">
    <citation type="submission" date="2022-01" db="EMBL/GenBank/DDBJ databases">
        <authorList>
            <person name="Rana R."/>
            <person name="Patil P.B."/>
        </authorList>
    </citation>
    <scope>NUCLEOTIDE SEQUENCE</scope>
    <source>
        <strain evidence="2">PPL560</strain>
    </source>
</reference>
<reference evidence="2 4" key="1">
    <citation type="journal article" date="2022" name="Curr. Microbiol.">
        <title>Xanthomonas indica sp. nov., a Novel Member of Non-Pathogenic Xanthomonas Community from Healthy Rice Seeds.</title>
        <authorList>
            <person name="Rana R."/>
            <person name="Madhavan V.N."/>
            <person name="Saroha T."/>
            <person name="Bansal K."/>
            <person name="Kaur A."/>
            <person name="Sonti R.V."/>
            <person name="Patel H.K."/>
            <person name="Patil P.B."/>
        </authorList>
    </citation>
    <scope>NUCLEOTIDE SEQUENCE [LARGE SCALE GENOMIC DNA]</scope>
    <source>
        <strain evidence="2 4">PPL560</strain>
    </source>
</reference>
<evidence type="ECO:0000313" key="2">
    <source>
        <dbReference type="EMBL" id="MCI2260605.1"/>
    </source>
</evidence>
<dbReference type="EMBL" id="CP131914">
    <property type="protein sequence ID" value="XCI81114.1"/>
    <property type="molecule type" value="Genomic_DNA"/>
</dbReference>
<evidence type="ECO:0000256" key="1">
    <source>
        <dbReference type="SAM" id="Phobius"/>
    </source>
</evidence>
<dbReference type="EMBL" id="JAKJPQ010000002">
    <property type="protein sequence ID" value="MCI2260605.1"/>
    <property type="molecule type" value="Genomic_DNA"/>
</dbReference>
<evidence type="ECO:0008006" key="5">
    <source>
        <dbReference type="Google" id="ProtNLM"/>
    </source>
</evidence>
<evidence type="ECO:0000313" key="4">
    <source>
        <dbReference type="Proteomes" id="UP001430647"/>
    </source>
</evidence>
<gene>
    <name evidence="2" type="ORF">L3V74_03545</name>
    <name evidence="3" type="ORF">Q7W82_02830</name>
</gene>
<keyword evidence="1" id="KW-1133">Transmembrane helix</keyword>
<protein>
    <recommendedName>
        <fullName evidence="5">Holin-X, holin superfamily III</fullName>
    </recommendedName>
</protein>
<dbReference type="RefSeq" id="WP_242158132.1">
    <property type="nucleotide sequence ID" value="NZ_CP131914.1"/>
</dbReference>
<keyword evidence="1" id="KW-0812">Transmembrane</keyword>
<dbReference type="Proteomes" id="UP001430647">
    <property type="component" value="Unassembled WGS sequence"/>
</dbReference>
<accession>A0AAU8I6U9</accession>
<keyword evidence="4" id="KW-1185">Reference proteome</keyword>
<organism evidence="3">
    <name type="scientific">Xanthomonas indica</name>
    <dbReference type="NCBI Taxonomy" id="2912242"/>
    <lineage>
        <taxon>Bacteria</taxon>
        <taxon>Pseudomonadati</taxon>
        <taxon>Pseudomonadota</taxon>
        <taxon>Gammaproteobacteria</taxon>
        <taxon>Lysobacterales</taxon>
        <taxon>Lysobacteraceae</taxon>
        <taxon>Xanthomonas</taxon>
    </lineage>
</organism>
<keyword evidence="1" id="KW-0472">Membrane</keyword>
<dbReference type="AlphaFoldDB" id="A0AAU8I6U9"/>
<reference evidence="3" key="3">
    <citation type="submission" date="2023-08" db="EMBL/GenBank/DDBJ databases">
        <title>Complete genome sequence of Xanthomonas indica.</title>
        <authorList>
            <person name="Patil P.B."/>
            <person name="Rana R."/>
        </authorList>
    </citation>
    <scope>NUCLEOTIDE SEQUENCE</scope>
    <source>
        <strain evidence="3">PPL560</strain>
    </source>
</reference>
<feature type="transmembrane region" description="Helical" evidence="1">
    <location>
        <begin position="60"/>
        <end position="80"/>
    </location>
</feature>
<proteinExistence type="predicted"/>
<feature type="transmembrane region" description="Helical" evidence="1">
    <location>
        <begin position="21"/>
        <end position="48"/>
    </location>
</feature>